<dbReference type="EMBL" id="CP011454">
    <property type="protein sequence ID" value="AMW05623.1"/>
    <property type="molecule type" value="Genomic_DNA"/>
</dbReference>
<dbReference type="Pfam" id="PF00583">
    <property type="entry name" value="Acetyltransf_1"/>
    <property type="match status" value="1"/>
</dbReference>
<dbReference type="PANTHER" id="PTHR12526">
    <property type="entry name" value="GLYCOSYLTRANSFERASE"/>
    <property type="match status" value="1"/>
</dbReference>
<dbReference type="KEGG" id="gph:GEMMAAP_14045"/>
<dbReference type="InterPro" id="IPR000182">
    <property type="entry name" value="GNAT_dom"/>
</dbReference>
<protein>
    <recommendedName>
        <fullName evidence="1">N-acetyltransferase domain-containing protein</fullName>
    </recommendedName>
</protein>
<feature type="domain" description="N-acetyltransferase" evidence="1">
    <location>
        <begin position="399"/>
        <end position="609"/>
    </location>
</feature>
<dbReference type="InterPro" id="IPR016181">
    <property type="entry name" value="Acyl_CoA_acyltransferase"/>
</dbReference>
<dbReference type="Pfam" id="PF00534">
    <property type="entry name" value="Glycos_transf_1"/>
    <property type="match status" value="1"/>
</dbReference>
<dbReference type="InterPro" id="IPR028098">
    <property type="entry name" value="Glyco_trans_4-like_N"/>
</dbReference>
<dbReference type="CDD" id="cd04301">
    <property type="entry name" value="NAT_SF"/>
    <property type="match status" value="1"/>
</dbReference>
<dbReference type="RefSeq" id="WP_026848672.1">
    <property type="nucleotide sequence ID" value="NZ_CP011454.1"/>
</dbReference>
<evidence type="ECO:0000259" key="1">
    <source>
        <dbReference type="PROSITE" id="PS51186"/>
    </source>
</evidence>
<dbReference type="Gene3D" id="3.40.630.30">
    <property type="match status" value="1"/>
</dbReference>
<dbReference type="PROSITE" id="PS51186">
    <property type="entry name" value="GNAT"/>
    <property type="match status" value="1"/>
</dbReference>
<dbReference type="eggNOG" id="COG0456">
    <property type="taxonomic scope" value="Bacteria"/>
</dbReference>
<dbReference type="Pfam" id="PF13439">
    <property type="entry name" value="Glyco_transf_4"/>
    <property type="match status" value="1"/>
</dbReference>
<dbReference type="Proteomes" id="UP000076404">
    <property type="component" value="Chromosome"/>
</dbReference>
<proteinExistence type="predicted"/>
<evidence type="ECO:0000313" key="2">
    <source>
        <dbReference type="EMBL" id="AMW05623.1"/>
    </source>
</evidence>
<sequence>MTRAAPSDQPVRILHIVGGSAFGGGSMVILDLVQSAVSHGHAVSVLTTEPLLSARTRALGGNVIDVNAIERRLHPWYDVRGLIRLVQVLRRHSFDVVHTHTSKAGVLGRIAAFVTRVPVVVHTMHGMAVHDRSPRWAILATAAVEKLMALCAHRVVTVSQWHRSWALSLGISHEGKLLAIPNGVRQDRTPARSVESIREELRVASHESLVLCVSRIAAGKGLEDLVHAMSLMRTLAPARAAALRIAGTGSTLDVLRTVVAEAGFDANDVLIGHRDDVDDLLAAADVVVHPSHREGLSLALLESMMAGCTLVASAIPTAQEATASGEAAWLYEPGNVPALASALRRAIHDPRESARRRQFARRRAREEYSVSSMQDRYGEVYNRLLLERTGRLAEPKGDVHVGAVDERDIPTLVALHRSAFPGFFLTRLGDGVLAQYYRCALDAPGGILRLATVGGVPVGFACGTSQPAALMRTLVKRAPRIGLALLGECLRRPALLLQLIGRIAGRTRDVVLAAAVPAARANDGLAHTGAELTSIAVHPRAAGRGIGQLLVIAFGKVAAAKGSTVVHLTTDSADNSRVQSFYERLGFKRTGTLQRGPTRSMCAYQIGVNDLCPPGPQPGVRHDDAARSAA</sequence>
<gene>
    <name evidence="2" type="ORF">GEMMAAP_14045</name>
</gene>
<reference evidence="2 3" key="1">
    <citation type="journal article" date="2014" name="Proc. Natl. Acad. Sci. U.S.A.">
        <title>Functional type 2 photosynthetic reaction centers found in the rare bacterial phylum Gemmatimonadetes.</title>
        <authorList>
            <person name="Zeng Y."/>
            <person name="Feng F."/>
            <person name="Medova H."/>
            <person name="Dean J."/>
            <person name="Koblizek M."/>
        </authorList>
    </citation>
    <scope>NUCLEOTIDE SEQUENCE [LARGE SCALE GENOMIC DNA]</scope>
    <source>
        <strain evidence="2 3">AP64</strain>
    </source>
</reference>
<dbReference type="GO" id="GO:0016747">
    <property type="term" value="F:acyltransferase activity, transferring groups other than amino-acyl groups"/>
    <property type="evidence" value="ECO:0007669"/>
    <property type="project" value="InterPro"/>
</dbReference>
<dbReference type="SUPFAM" id="SSF53756">
    <property type="entry name" value="UDP-Glycosyltransferase/glycogen phosphorylase"/>
    <property type="match status" value="1"/>
</dbReference>
<dbReference type="OrthoDB" id="9806653at2"/>
<name>A0A143BLY6_9BACT</name>
<evidence type="ECO:0000313" key="3">
    <source>
        <dbReference type="Proteomes" id="UP000076404"/>
    </source>
</evidence>
<dbReference type="SUPFAM" id="SSF55729">
    <property type="entry name" value="Acyl-CoA N-acyltransferases (Nat)"/>
    <property type="match status" value="1"/>
</dbReference>
<dbReference type="AlphaFoldDB" id="A0A143BLY6"/>
<dbReference type="InterPro" id="IPR001296">
    <property type="entry name" value="Glyco_trans_1"/>
</dbReference>
<dbReference type="eggNOG" id="COG0438">
    <property type="taxonomic scope" value="Bacteria"/>
</dbReference>
<organism evidence="2 3">
    <name type="scientific">Gemmatimonas phototrophica</name>
    <dbReference type="NCBI Taxonomy" id="1379270"/>
    <lineage>
        <taxon>Bacteria</taxon>
        <taxon>Pseudomonadati</taxon>
        <taxon>Gemmatimonadota</taxon>
        <taxon>Gemmatimonadia</taxon>
        <taxon>Gemmatimonadales</taxon>
        <taxon>Gemmatimonadaceae</taxon>
        <taxon>Gemmatimonas</taxon>
    </lineage>
</organism>
<reference evidence="2 3" key="2">
    <citation type="journal article" date="2016" name="Environ. Microbiol. Rep.">
        <title>Metagenomic evidence for the presence of phototrophic Gemmatimonadetes bacteria in diverse environments.</title>
        <authorList>
            <person name="Zeng Y."/>
            <person name="Baumbach J."/>
            <person name="Barbosa E.G."/>
            <person name="Azevedo V."/>
            <person name="Zhang C."/>
            <person name="Koblizek M."/>
        </authorList>
    </citation>
    <scope>NUCLEOTIDE SEQUENCE [LARGE SCALE GENOMIC DNA]</scope>
    <source>
        <strain evidence="2 3">AP64</strain>
    </source>
</reference>
<accession>A0A143BLY6</accession>
<keyword evidence="3" id="KW-1185">Reference proteome</keyword>
<dbReference type="STRING" id="1379270.GEMMAAP_14045"/>
<dbReference type="GO" id="GO:0016757">
    <property type="term" value="F:glycosyltransferase activity"/>
    <property type="evidence" value="ECO:0007669"/>
    <property type="project" value="InterPro"/>
</dbReference>
<dbReference type="Gene3D" id="3.40.50.2000">
    <property type="entry name" value="Glycogen Phosphorylase B"/>
    <property type="match status" value="2"/>
</dbReference>